<proteinExistence type="predicted"/>
<protein>
    <submittedName>
        <fullName evidence="1">Uncharacterized protein</fullName>
    </submittedName>
</protein>
<accession>A0AAD5XK37</accession>
<comment type="caution">
    <text evidence="1">The sequence shown here is derived from an EMBL/GenBank/DDBJ whole genome shotgun (WGS) entry which is preliminary data.</text>
</comment>
<dbReference type="EMBL" id="JADGJH010000343">
    <property type="protein sequence ID" value="KAJ3130873.1"/>
    <property type="molecule type" value="Genomic_DNA"/>
</dbReference>
<organism evidence="1 2">
    <name type="scientific">Physocladia obscura</name>
    <dbReference type="NCBI Taxonomy" id="109957"/>
    <lineage>
        <taxon>Eukaryota</taxon>
        <taxon>Fungi</taxon>
        <taxon>Fungi incertae sedis</taxon>
        <taxon>Chytridiomycota</taxon>
        <taxon>Chytridiomycota incertae sedis</taxon>
        <taxon>Chytridiomycetes</taxon>
        <taxon>Chytridiales</taxon>
        <taxon>Chytriomycetaceae</taxon>
        <taxon>Physocladia</taxon>
    </lineage>
</organism>
<dbReference type="AlphaFoldDB" id="A0AAD5XK37"/>
<name>A0AAD5XK37_9FUNG</name>
<gene>
    <name evidence="1" type="ORF">HK100_007297</name>
</gene>
<evidence type="ECO:0000313" key="1">
    <source>
        <dbReference type="EMBL" id="KAJ3130873.1"/>
    </source>
</evidence>
<dbReference type="Proteomes" id="UP001211907">
    <property type="component" value="Unassembled WGS sequence"/>
</dbReference>
<keyword evidence="2" id="KW-1185">Reference proteome</keyword>
<reference evidence="1" key="1">
    <citation type="submission" date="2020-05" db="EMBL/GenBank/DDBJ databases">
        <title>Phylogenomic resolution of chytrid fungi.</title>
        <authorList>
            <person name="Stajich J.E."/>
            <person name="Amses K."/>
            <person name="Simmons R."/>
            <person name="Seto K."/>
            <person name="Myers J."/>
            <person name="Bonds A."/>
            <person name="Quandt C.A."/>
            <person name="Barry K."/>
            <person name="Liu P."/>
            <person name="Grigoriev I."/>
            <person name="Longcore J.E."/>
            <person name="James T.Y."/>
        </authorList>
    </citation>
    <scope>NUCLEOTIDE SEQUENCE</scope>
    <source>
        <strain evidence="1">JEL0513</strain>
    </source>
</reference>
<evidence type="ECO:0000313" key="2">
    <source>
        <dbReference type="Proteomes" id="UP001211907"/>
    </source>
</evidence>
<sequence length="84" mass="9453">MTIRGPGGIDILESPKLQARESKETIPQLMLSQSEQVPQSEWIQQKLLNQQEIYSIAMHSNCLQQKKGYSSISHSSGSDYETKS</sequence>